<sequence>MLCGVMDLPSPPSKFDRYVNIVGSAVEDVTMKSMKEAVEENDMDSNITVAFDGSWDINMKRVVHQTTVGDGDSKAFKTIEEMKPYGDCVQTTKLECAGQVQKRMGSRLRRLKTSIKRKKLSDGRTLDSKNRLAGSTIDIIQNYNGLAIRQNTDSVERK</sequence>
<protein>
    <recommendedName>
        <fullName evidence="1">Mutator-like transposase domain-containing protein</fullName>
    </recommendedName>
</protein>
<dbReference type="Pfam" id="PF20700">
    <property type="entry name" value="Mutator"/>
    <property type="match status" value="1"/>
</dbReference>
<comment type="caution">
    <text evidence="2">The sequence shown here is derived from an EMBL/GenBank/DDBJ whole genome shotgun (WGS) entry which is preliminary data.</text>
</comment>
<keyword evidence="3" id="KW-1185">Reference proteome</keyword>
<evidence type="ECO:0000313" key="2">
    <source>
        <dbReference type="EMBL" id="KAJ8897538.1"/>
    </source>
</evidence>
<evidence type="ECO:0000313" key="3">
    <source>
        <dbReference type="Proteomes" id="UP001159363"/>
    </source>
</evidence>
<proteinExistence type="predicted"/>
<organism evidence="2 3">
    <name type="scientific">Dryococelus australis</name>
    <dbReference type="NCBI Taxonomy" id="614101"/>
    <lineage>
        <taxon>Eukaryota</taxon>
        <taxon>Metazoa</taxon>
        <taxon>Ecdysozoa</taxon>
        <taxon>Arthropoda</taxon>
        <taxon>Hexapoda</taxon>
        <taxon>Insecta</taxon>
        <taxon>Pterygota</taxon>
        <taxon>Neoptera</taxon>
        <taxon>Polyneoptera</taxon>
        <taxon>Phasmatodea</taxon>
        <taxon>Verophasmatodea</taxon>
        <taxon>Anareolatae</taxon>
        <taxon>Phasmatidae</taxon>
        <taxon>Eurycanthinae</taxon>
        <taxon>Dryococelus</taxon>
    </lineage>
</organism>
<name>A0ABQ9ILG1_9NEOP</name>
<feature type="domain" description="Mutator-like transposase" evidence="1">
    <location>
        <begin position="58"/>
        <end position="155"/>
    </location>
</feature>
<gene>
    <name evidence="2" type="ORF">PR048_002885</name>
</gene>
<evidence type="ECO:0000259" key="1">
    <source>
        <dbReference type="Pfam" id="PF20700"/>
    </source>
</evidence>
<dbReference type="InterPro" id="IPR049012">
    <property type="entry name" value="Mutator_transp_dom"/>
</dbReference>
<dbReference type="Proteomes" id="UP001159363">
    <property type="component" value="Chromosome 1"/>
</dbReference>
<reference evidence="2 3" key="1">
    <citation type="submission" date="2023-02" db="EMBL/GenBank/DDBJ databases">
        <title>LHISI_Scaffold_Assembly.</title>
        <authorList>
            <person name="Stuart O.P."/>
            <person name="Cleave R."/>
            <person name="Magrath M.J.L."/>
            <person name="Mikheyev A.S."/>
        </authorList>
    </citation>
    <scope>NUCLEOTIDE SEQUENCE [LARGE SCALE GENOMIC DNA]</scope>
    <source>
        <strain evidence="2">Daus_M_001</strain>
        <tissue evidence="2">Leg muscle</tissue>
    </source>
</reference>
<dbReference type="EMBL" id="JARBHB010000001">
    <property type="protein sequence ID" value="KAJ8897538.1"/>
    <property type="molecule type" value="Genomic_DNA"/>
</dbReference>
<accession>A0ABQ9ILG1</accession>